<evidence type="ECO:0000313" key="3">
    <source>
        <dbReference type="Proteomes" id="UP001516023"/>
    </source>
</evidence>
<comment type="caution">
    <text evidence="2">The sequence shown here is derived from an EMBL/GenBank/DDBJ whole genome shotgun (WGS) entry which is preliminary data.</text>
</comment>
<evidence type="ECO:0000313" key="2">
    <source>
        <dbReference type="EMBL" id="KAL3798662.1"/>
    </source>
</evidence>
<evidence type="ECO:0000256" key="1">
    <source>
        <dbReference type="SAM" id="MobiDB-lite"/>
    </source>
</evidence>
<dbReference type="EMBL" id="JABMIG020000044">
    <property type="protein sequence ID" value="KAL3798662.1"/>
    <property type="molecule type" value="Genomic_DNA"/>
</dbReference>
<gene>
    <name evidence="2" type="ORF">HJC23_004413</name>
</gene>
<feature type="region of interest" description="Disordered" evidence="1">
    <location>
        <begin position="52"/>
        <end position="95"/>
    </location>
</feature>
<sequence>MSTKSLKYSYNKIVSLTTLLATILCSLPEVRGLVAFDSNRCRMLIDSPQLKSSHSYDKQRLTNPNRKTEPNQIQPLQNEVTNPNERQQQNPANNNRRTFLLAISTPYLLTRPPTSNALSLFDGSSNRRQLELCLVTILRTQYWAMNVAKSMKSKLFTPTTEITEGMNDAQRRQPYLEARLGAKALLTQKIGGGANANVVKLASFHIKECLADGKYWCNERIKSSQYPLSKNDGKRICNTDLMSTSENLVEALGSLVEFDGLETTIDPSPRSSLMLTMYTPQKGEFVYRTLTERVIPSCAGYLNVFEDKRGVLMEFIRREYSEEIPFEVLEALYDESEVS</sequence>
<reference evidence="2 3" key="1">
    <citation type="journal article" date="2020" name="G3 (Bethesda)">
        <title>Improved Reference Genome for Cyclotella cryptica CCMP332, a Model for Cell Wall Morphogenesis, Salinity Adaptation, and Lipid Production in Diatoms (Bacillariophyta).</title>
        <authorList>
            <person name="Roberts W.R."/>
            <person name="Downey K.M."/>
            <person name="Ruck E.C."/>
            <person name="Traller J.C."/>
            <person name="Alverson A.J."/>
        </authorList>
    </citation>
    <scope>NUCLEOTIDE SEQUENCE [LARGE SCALE GENOMIC DNA]</scope>
    <source>
        <strain evidence="2 3">CCMP332</strain>
    </source>
</reference>
<dbReference type="Proteomes" id="UP001516023">
    <property type="component" value="Unassembled WGS sequence"/>
</dbReference>
<feature type="compositionally biased region" description="Low complexity" evidence="1">
    <location>
        <begin position="82"/>
        <end position="95"/>
    </location>
</feature>
<name>A0ABD3QEZ5_9STRA</name>
<proteinExistence type="predicted"/>
<accession>A0ABD3QEZ5</accession>
<organism evidence="2 3">
    <name type="scientific">Cyclotella cryptica</name>
    <dbReference type="NCBI Taxonomy" id="29204"/>
    <lineage>
        <taxon>Eukaryota</taxon>
        <taxon>Sar</taxon>
        <taxon>Stramenopiles</taxon>
        <taxon>Ochrophyta</taxon>
        <taxon>Bacillariophyta</taxon>
        <taxon>Coscinodiscophyceae</taxon>
        <taxon>Thalassiosirophycidae</taxon>
        <taxon>Stephanodiscales</taxon>
        <taxon>Stephanodiscaceae</taxon>
        <taxon>Cyclotella</taxon>
    </lineage>
</organism>
<keyword evidence="3" id="KW-1185">Reference proteome</keyword>
<protein>
    <submittedName>
        <fullName evidence="2">Uncharacterized protein</fullName>
    </submittedName>
</protein>
<feature type="compositionally biased region" description="Polar residues" evidence="1">
    <location>
        <begin position="61"/>
        <end position="81"/>
    </location>
</feature>
<dbReference type="AlphaFoldDB" id="A0ABD3QEZ5"/>